<dbReference type="InterPro" id="IPR036396">
    <property type="entry name" value="Cyt_P450_sf"/>
</dbReference>
<proteinExistence type="inferred from homology"/>
<evidence type="ECO:0000256" key="7">
    <source>
        <dbReference type="ARBA" id="ARBA00023004"/>
    </source>
</evidence>
<dbReference type="InterPro" id="IPR050121">
    <property type="entry name" value="Cytochrome_P450_monoxygenase"/>
</dbReference>
<dbReference type="Gene3D" id="1.10.630.10">
    <property type="entry name" value="Cytochrome P450"/>
    <property type="match status" value="1"/>
</dbReference>
<dbReference type="Proteomes" id="UP000814176">
    <property type="component" value="Unassembled WGS sequence"/>
</dbReference>
<keyword evidence="7" id="KW-0408">Iron</keyword>
<dbReference type="EMBL" id="JADCUA010000017">
    <property type="protein sequence ID" value="KAH9833800.1"/>
    <property type="molecule type" value="Genomic_DNA"/>
</dbReference>
<sequence length="545" mass="60988">MNTAILLFQCLLIYGLSYVVWHLLKWRLVKSSLDNVPGPPPESFVKGNMRQFRSLESVKFQRDMVDNYGGLVVRMHGLFNRPALYIYDPKALHTILIKNETIWEENPGFIAINQALFGPGLLSTLGEQHRKQRKMLNPAFSVTHMRFMLPVFYDTCRRLRDAISRRVKDAPQEIDMANWMGRTALELIGQGGLGYSFDKLVDDKKDVFAESLKRLFPIVSELGILPLFLPQLRAIVPARLRGVLGSIVPIATARDMKRNADLVAQKSQKIYNSKKRAFQEGDEAIGEQIGQGKDIMNILMRANMSLSDKNGLPEYELVSQMSTLVLAAMDTTSNTLSQILLLLAEHADVQQRLRAEIIEASGGEDLPYDTLMQLPHLDAVCRESLRLYPPLQWSSRVATQDTVVPLSKPILGVDGTLITEIAVQKGTEAFTGVLGCNTSKAFWGEDALQWKPERWLSPLPDSVTEAGLPGVSGNLMTFLGGKRACIGFKFAEMEMKVVLAVLLQSFVFAPSGKEIRWIPAPVFYPTVGEDSRYPQMPLRVATYSN</sequence>
<keyword evidence="6" id="KW-0560">Oxidoreductase</keyword>
<comment type="caution">
    <text evidence="9">The sequence shown here is derived from an EMBL/GenBank/DDBJ whole genome shotgun (WGS) entry which is preliminary data.</text>
</comment>
<evidence type="ECO:0000256" key="6">
    <source>
        <dbReference type="ARBA" id="ARBA00023002"/>
    </source>
</evidence>
<dbReference type="RefSeq" id="XP_047776516.1">
    <property type="nucleotide sequence ID" value="XM_047916770.1"/>
</dbReference>
<name>A0ABQ8K940_9APHY</name>
<evidence type="ECO:0000256" key="8">
    <source>
        <dbReference type="ARBA" id="ARBA00023033"/>
    </source>
</evidence>
<dbReference type="PANTHER" id="PTHR24305">
    <property type="entry name" value="CYTOCHROME P450"/>
    <property type="match status" value="1"/>
</dbReference>
<comment type="similarity">
    <text evidence="3">Belongs to the cytochrome P450 family.</text>
</comment>
<protein>
    <submittedName>
        <fullName evidence="9">Cytochrome P450 monooxygenase</fullName>
    </submittedName>
</protein>
<organism evidence="9 10">
    <name type="scientific">Rhodofomes roseus</name>
    <dbReference type="NCBI Taxonomy" id="34475"/>
    <lineage>
        <taxon>Eukaryota</taxon>
        <taxon>Fungi</taxon>
        <taxon>Dikarya</taxon>
        <taxon>Basidiomycota</taxon>
        <taxon>Agaricomycotina</taxon>
        <taxon>Agaricomycetes</taxon>
        <taxon>Polyporales</taxon>
        <taxon>Rhodofomes</taxon>
    </lineage>
</organism>
<dbReference type="InterPro" id="IPR001128">
    <property type="entry name" value="Cyt_P450"/>
</dbReference>
<keyword evidence="8 9" id="KW-0503">Monooxygenase</keyword>
<evidence type="ECO:0000313" key="10">
    <source>
        <dbReference type="Proteomes" id="UP000814176"/>
    </source>
</evidence>
<dbReference type="Pfam" id="PF00067">
    <property type="entry name" value="p450"/>
    <property type="match status" value="1"/>
</dbReference>
<dbReference type="GO" id="GO:0004497">
    <property type="term" value="F:monooxygenase activity"/>
    <property type="evidence" value="ECO:0007669"/>
    <property type="project" value="UniProtKB-KW"/>
</dbReference>
<evidence type="ECO:0000256" key="3">
    <source>
        <dbReference type="ARBA" id="ARBA00010617"/>
    </source>
</evidence>
<dbReference type="PRINTS" id="PR00463">
    <property type="entry name" value="EP450I"/>
</dbReference>
<keyword evidence="4" id="KW-0349">Heme</keyword>
<keyword evidence="10" id="KW-1185">Reference proteome</keyword>
<gene>
    <name evidence="9" type="ORF">C8Q71DRAFT_176247</name>
</gene>
<comment type="cofactor">
    <cofactor evidence="1">
        <name>heme</name>
        <dbReference type="ChEBI" id="CHEBI:30413"/>
    </cofactor>
</comment>
<dbReference type="PANTHER" id="PTHR24305:SF166">
    <property type="entry name" value="CYTOCHROME P450 12A4, MITOCHONDRIAL-RELATED"/>
    <property type="match status" value="1"/>
</dbReference>
<evidence type="ECO:0000256" key="2">
    <source>
        <dbReference type="ARBA" id="ARBA00005179"/>
    </source>
</evidence>
<evidence type="ECO:0000256" key="4">
    <source>
        <dbReference type="ARBA" id="ARBA00022617"/>
    </source>
</evidence>
<evidence type="ECO:0000256" key="5">
    <source>
        <dbReference type="ARBA" id="ARBA00022723"/>
    </source>
</evidence>
<dbReference type="GeneID" id="71997502"/>
<keyword evidence="5" id="KW-0479">Metal-binding</keyword>
<dbReference type="InterPro" id="IPR002401">
    <property type="entry name" value="Cyt_P450_E_grp-I"/>
</dbReference>
<evidence type="ECO:0000256" key="1">
    <source>
        <dbReference type="ARBA" id="ARBA00001971"/>
    </source>
</evidence>
<dbReference type="SUPFAM" id="SSF48264">
    <property type="entry name" value="Cytochrome P450"/>
    <property type="match status" value="1"/>
</dbReference>
<dbReference type="CDD" id="cd11069">
    <property type="entry name" value="CYP_FUM15-like"/>
    <property type="match status" value="1"/>
</dbReference>
<dbReference type="PRINTS" id="PR00385">
    <property type="entry name" value="P450"/>
</dbReference>
<comment type="pathway">
    <text evidence="2">Secondary metabolite biosynthesis.</text>
</comment>
<reference evidence="9 10" key="1">
    <citation type="journal article" date="2021" name="Environ. Microbiol.">
        <title>Gene family expansions and transcriptome signatures uncover fungal adaptations to wood decay.</title>
        <authorList>
            <person name="Hage H."/>
            <person name="Miyauchi S."/>
            <person name="Viragh M."/>
            <person name="Drula E."/>
            <person name="Min B."/>
            <person name="Chaduli D."/>
            <person name="Navarro D."/>
            <person name="Favel A."/>
            <person name="Norest M."/>
            <person name="Lesage-Meessen L."/>
            <person name="Balint B."/>
            <person name="Merenyi Z."/>
            <person name="de Eugenio L."/>
            <person name="Morin E."/>
            <person name="Martinez A.T."/>
            <person name="Baldrian P."/>
            <person name="Stursova M."/>
            <person name="Martinez M.J."/>
            <person name="Novotny C."/>
            <person name="Magnuson J.K."/>
            <person name="Spatafora J.W."/>
            <person name="Maurice S."/>
            <person name="Pangilinan J."/>
            <person name="Andreopoulos W."/>
            <person name="LaButti K."/>
            <person name="Hundley H."/>
            <person name="Na H."/>
            <person name="Kuo A."/>
            <person name="Barry K."/>
            <person name="Lipzen A."/>
            <person name="Henrissat B."/>
            <person name="Riley R."/>
            <person name="Ahrendt S."/>
            <person name="Nagy L.G."/>
            <person name="Grigoriev I.V."/>
            <person name="Martin F."/>
            <person name="Rosso M.N."/>
        </authorList>
    </citation>
    <scope>NUCLEOTIDE SEQUENCE [LARGE SCALE GENOMIC DNA]</scope>
    <source>
        <strain evidence="9 10">CIRM-BRFM 1785</strain>
    </source>
</reference>
<evidence type="ECO:0000313" key="9">
    <source>
        <dbReference type="EMBL" id="KAH9833800.1"/>
    </source>
</evidence>
<accession>A0ABQ8K940</accession>